<dbReference type="Pfam" id="PF13845">
    <property type="entry name" value="Septum_form"/>
    <property type="match status" value="1"/>
</dbReference>
<name>A0A6M8B2R0_9ACTO</name>
<reference evidence="4 5" key="1">
    <citation type="submission" date="2020-05" db="EMBL/GenBank/DDBJ databases">
        <title>Actinomyces sp. zg-325.</title>
        <authorList>
            <person name="Yang C."/>
        </authorList>
    </citation>
    <scope>NUCLEOTIDE SEQUENCE [LARGE SCALE GENOMIC DNA]</scope>
    <source>
        <strain evidence="5">zg-325</strain>
    </source>
</reference>
<accession>A0A6M8B2R0</accession>
<feature type="compositionally biased region" description="Gly residues" evidence="1">
    <location>
        <begin position="73"/>
        <end position="87"/>
    </location>
</feature>
<evidence type="ECO:0000256" key="2">
    <source>
        <dbReference type="SAM" id="SignalP"/>
    </source>
</evidence>
<keyword evidence="2" id="KW-0732">Signal</keyword>
<dbReference type="EMBL" id="CP053642">
    <property type="protein sequence ID" value="QKD78940.1"/>
    <property type="molecule type" value="Genomic_DNA"/>
</dbReference>
<evidence type="ECO:0000256" key="1">
    <source>
        <dbReference type="SAM" id="MobiDB-lite"/>
    </source>
</evidence>
<evidence type="ECO:0000259" key="3">
    <source>
        <dbReference type="Pfam" id="PF13845"/>
    </source>
</evidence>
<dbReference type="KEGG" id="amam:HPC72_00475"/>
<dbReference type="Proteomes" id="UP000504752">
    <property type="component" value="Chromosome"/>
</dbReference>
<organism evidence="4 5">
    <name type="scientific">Actinomyces marmotae</name>
    <dbReference type="NCBI Taxonomy" id="2737173"/>
    <lineage>
        <taxon>Bacteria</taxon>
        <taxon>Bacillati</taxon>
        <taxon>Actinomycetota</taxon>
        <taxon>Actinomycetes</taxon>
        <taxon>Actinomycetales</taxon>
        <taxon>Actinomycetaceae</taxon>
        <taxon>Actinomyces</taxon>
    </lineage>
</organism>
<feature type="chain" id="PRO_5038907802" description="Septum formation-related domain-containing protein" evidence="2">
    <location>
        <begin position="24"/>
        <end position="214"/>
    </location>
</feature>
<feature type="signal peptide" evidence="2">
    <location>
        <begin position="1"/>
        <end position="23"/>
    </location>
</feature>
<proteinExistence type="predicted"/>
<evidence type="ECO:0000313" key="5">
    <source>
        <dbReference type="Proteomes" id="UP000504752"/>
    </source>
</evidence>
<feature type="compositionally biased region" description="Low complexity" evidence="1">
    <location>
        <begin position="27"/>
        <end position="44"/>
    </location>
</feature>
<keyword evidence="5" id="KW-1185">Reference proteome</keyword>
<evidence type="ECO:0000313" key="4">
    <source>
        <dbReference type="EMBL" id="QKD78940.1"/>
    </source>
</evidence>
<dbReference type="AlphaFoldDB" id="A0A6M8B2R0"/>
<dbReference type="InterPro" id="IPR026004">
    <property type="entry name" value="Septum_form"/>
</dbReference>
<feature type="region of interest" description="Disordered" evidence="1">
    <location>
        <begin position="27"/>
        <end position="90"/>
    </location>
</feature>
<dbReference type="RefSeq" id="WP_159524542.1">
    <property type="nucleotide sequence ID" value="NZ_CP053642.1"/>
</dbReference>
<protein>
    <recommendedName>
        <fullName evidence="3">Septum formation-related domain-containing protein</fullName>
    </recommendedName>
</protein>
<dbReference type="PROSITE" id="PS51257">
    <property type="entry name" value="PROKAR_LIPOPROTEIN"/>
    <property type="match status" value="1"/>
</dbReference>
<gene>
    <name evidence="4" type="ORF">HPC72_00475</name>
</gene>
<feature type="domain" description="Septum formation-related" evidence="3">
    <location>
        <begin position="99"/>
        <end position="203"/>
    </location>
</feature>
<sequence>MKKTTHALIIPAAFLLTAGLAACGDAPATTIGTPPPTTQEAPTTQAPPPAQATPNAQESPRLGIPAVRATKKAGGGSTSKPGSGSGRLGVVNHTKLRVGDCFNDLGNNPNEVEDIELVSCDSPHMNEAYHTVVLKDATYPSYPTTSEWPEVLRSSCNSAFKSYVGIDRDSSTTYRPHAFYPSAQNWAQGDRTVSCLITSKDGNPLTGSAAATMK</sequence>